<proteinExistence type="predicted"/>
<dbReference type="AlphaFoldDB" id="A0A9W7SZ50"/>
<feature type="region of interest" description="Disordered" evidence="1">
    <location>
        <begin position="14"/>
        <end position="109"/>
    </location>
</feature>
<dbReference type="Proteomes" id="UP001138500">
    <property type="component" value="Unassembled WGS sequence"/>
</dbReference>
<organism evidence="2 3">
    <name type="scientific">Teratosphaeria destructans</name>
    <dbReference type="NCBI Taxonomy" id="418781"/>
    <lineage>
        <taxon>Eukaryota</taxon>
        <taxon>Fungi</taxon>
        <taxon>Dikarya</taxon>
        <taxon>Ascomycota</taxon>
        <taxon>Pezizomycotina</taxon>
        <taxon>Dothideomycetes</taxon>
        <taxon>Dothideomycetidae</taxon>
        <taxon>Mycosphaerellales</taxon>
        <taxon>Teratosphaeriaceae</taxon>
        <taxon>Teratosphaeria</taxon>
    </lineage>
</organism>
<keyword evidence="3" id="KW-1185">Reference proteome</keyword>
<reference evidence="2 3" key="2">
    <citation type="journal article" date="2021" name="Curr. Genet.">
        <title>Genetic response to nitrogen starvation in the aggressive Eucalyptus foliar pathogen Teratosphaeria destructans.</title>
        <authorList>
            <person name="Havenga M."/>
            <person name="Wingfield B.D."/>
            <person name="Wingfield M.J."/>
            <person name="Dreyer L.L."/>
            <person name="Roets F."/>
            <person name="Aylward J."/>
        </authorList>
    </citation>
    <scope>NUCLEOTIDE SEQUENCE [LARGE SCALE GENOMIC DNA]</scope>
    <source>
        <strain evidence="2">CMW44962</strain>
    </source>
</reference>
<evidence type="ECO:0000313" key="3">
    <source>
        <dbReference type="Proteomes" id="UP001138500"/>
    </source>
</evidence>
<protein>
    <submittedName>
        <fullName evidence="2">Uncharacterized protein</fullName>
    </submittedName>
</protein>
<comment type="caution">
    <text evidence="2">The sequence shown here is derived from an EMBL/GenBank/DDBJ whole genome shotgun (WGS) entry which is preliminary data.</text>
</comment>
<evidence type="ECO:0000256" key="1">
    <source>
        <dbReference type="SAM" id="MobiDB-lite"/>
    </source>
</evidence>
<feature type="compositionally biased region" description="Low complexity" evidence="1">
    <location>
        <begin position="24"/>
        <end position="34"/>
    </location>
</feature>
<evidence type="ECO:0000313" key="2">
    <source>
        <dbReference type="EMBL" id="KAH9844497.1"/>
    </source>
</evidence>
<gene>
    <name evidence="2" type="ORF">Tdes44962_MAKER10523</name>
</gene>
<name>A0A9W7SZ50_9PEZI</name>
<sequence>MYYISYPTGCSFTGGQLEHRHRPGGLPRPLGPADAPGPPALRRHVRHARVPPVAGQAGPLGGLPPRLDRGSRQGRPGQPARAVRAAGDPGHGRRARARGSGEVGPRSGA</sequence>
<accession>A0A9W7SZ50</accession>
<reference evidence="2 3" key="1">
    <citation type="journal article" date="2018" name="IMA Fungus">
        <title>IMA Genome-F 10: Nine draft genome sequences of Claviceps purpurea s.lat., including C. arundinis, C. humidiphila, and C. cf. spartinae, pseudomolecules for the pitch canker pathogen Fusarium circinatum, draft genome of Davidsoniella eucalypti, Grosmannia galeiformis, Quambalaria eucalypti, and Teratosphaeria destructans.</title>
        <authorList>
            <person name="Wingfield B.D."/>
            <person name="Liu M."/>
            <person name="Nguyen H.D."/>
            <person name="Lane F.A."/>
            <person name="Morgan S.W."/>
            <person name="De Vos L."/>
            <person name="Wilken P.M."/>
            <person name="Duong T.A."/>
            <person name="Aylward J."/>
            <person name="Coetzee M.P."/>
            <person name="Dadej K."/>
            <person name="De Beer Z.W."/>
            <person name="Findlay W."/>
            <person name="Havenga M."/>
            <person name="Kolarik M."/>
            <person name="Menzies J.G."/>
            <person name="Naidoo K."/>
            <person name="Pochopski O."/>
            <person name="Shoukouhi P."/>
            <person name="Santana Q.C."/>
            <person name="Seifert K.A."/>
            <person name="Soal N."/>
            <person name="Steenkamp E.T."/>
            <person name="Tatham C.T."/>
            <person name="van der Nest M.A."/>
            <person name="Wingfield M.J."/>
        </authorList>
    </citation>
    <scope>NUCLEOTIDE SEQUENCE [LARGE SCALE GENOMIC DNA]</scope>
    <source>
        <strain evidence="2">CMW44962</strain>
    </source>
</reference>
<dbReference type="EMBL" id="RIBY02000328">
    <property type="protein sequence ID" value="KAH9844497.1"/>
    <property type="molecule type" value="Genomic_DNA"/>
</dbReference>